<dbReference type="Proteomes" id="UP001162030">
    <property type="component" value="Chromosome"/>
</dbReference>
<evidence type="ECO:0000313" key="2">
    <source>
        <dbReference type="Proteomes" id="UP001162030"/>
    </source>
</evidence>
<proteinExistence type="predicted"/>
<keyword evidence="2" id="KW-1185">Reference proteome</keyword>
<organism evidence="1 2">
    <name type="scientific">Methylocaldum szegediense</name>
    <dbReference type="NCBI Taxonomy" id="73780"/>
    <lineage>
        <taxon>Bacteria</taxon>
        <taxon>Pseudomonadati</taxon>
        <taxon>Pseudomonadota</taxon>
        <taxon>Gammaproteobacteria</taxon>
        <taxon>Methylococcales</taxon>
        <taxon>Methylococcaceae</taxon>
        <taxon>Methylocaldum</taxon>
    </lineage>
</organism>
<gene>
    <name evidence="1" type="ORF">MSZNOR_0040</name>
</gene>
<sequence length="59" mass="6653">MQDTCRDVRGPAFSVRERRFCPLASGIEAPFRSGAVAVSPWEEWLLAFVTFATKMFESP</sequence>
<evidence type="ECO:0000313" key="1">
    <source>
        <dbReference type="EMBL" id="CAI8718284.1"/>
    </source>
</evidence>
<accession>A0ABN8X1S1</accession>
<reference evidence="1 2" key="1">
    <citation type="submission" date="2023-03" db="EMBL/GenBank/DDBJ databases">
        <authorList>
            <person name="Pearce D."/>
        </authorList>
    </citation>
    <scope>NUCLEOTIDE SEQUENCE [LARGE SCALE GENOMIC DNA]</scope>
    <source>
        <strain evidence="1">Msz</strain>
    </source>
</reference>
<name>A0ABN8X1S1_9GAMM</name>
<dbReference type="EMBL" id="OX458333">
    <property type="protein sequence ID" value="CAI8718284.1"/>
    <property type="molecule type" value="Genomic_DNA"/>
</dbReference>
<protein>
    <submittedName>
        <fullName evidence="1">Uncharacterized protein</fullName>
    </submittedName>
</protein>